<keyword evidence="3 5" id="KW-1133">Transmembrane helix</keyword>
<organism evidence="6 7">
    <name type="scientific">Actinomortierella ambigua</name>
    <dbReference type="NCBI Taxonomy" id="1343610"/>
    <lineage>
        <taxon>Eukaryota</taxon>
        <taxon>Fungi</taxon>
        <taxon>Fungi incertae sedis</taxon>
        <taxon>Mucoromycota</taxon>
        <taxon>Mortierellomycotina</taxon>
        <taxon>Mortierellomycetes</taxon>
        <taxon>Mortierellales</taxon>
        <taxon>Mortierellaceae</taxon>
        <taxon>Actinomortierella</taxon>
    </lineage>
</organism>
<evidence type="ECO:0000313" key="6">
    <source>
        <dbReference type="EMBL" id="KAG0262488.1"/>
    </source>
</evidence>
<evidence type="ECO:0000256" key="1">
    <source>
        <dbReference type="ARBA" id="ARBA00004141"/>
    </source>
</evidence>
<evidence type="ECO:0000256" key="5">
    <source>
        <dbReference type="SAM" id="Phobius"/>
    </source>
</evidence>
<reference evidence="6" key="1">
    <citation type="journal article" date="2020" name="Fungal Divers.">
        <title>Resolving the Mortierellaceae phylogeny through synthesis of multi-gene phylogenetics and phylogenomics.</title>
        <authorList>
            <person name="Vandepol N."/>
            <person name="Liber J."/>
            <person name="Desiro A."/>
            <person name="Na H."/>
            <person name="Kennedy M."/>
            <person name="Barry K."/>
            <person name="Grigoriev I.V."/>
            <person name="Miller A.N."/>
            <person name="O'Donnell K."/>
            <person name="Stajich J.E."/>
            <person name="Bonito G."/>
        </authorList>
    </citation>
    <scope>NUCLEOTIDE SEQUENCE</scope>
    <source>
        <strain evidence="6">BC1065</strain>
    </source>
</reference>
<keyword evidence="4 5" id="KW-0472">Membrane</keyword>
<accession>A0A9P6Q9W3</accession>
<feature type="transmembrane region" description="Helical" evidence="5">
    <location>
        <begin position="46"/>
        <end position="65"/>
    </location>
</feature>
<dbReference type="OrthoDB" id="2422716at2759"/>
<dbReference type="Pfam" id="PF00335">
    <property type="entry name" value="Tetraspanin"/>
    <property type="match status" value="1"/>
</dbReference>
<dbReference type="AlphaFoldDB" id="A0A9P6Q9W3"/>
<protein>
    <submittedName>
        <fullName evidence="6">Uncharacterized protein</fullName>
    </submittedName>
</protein>
<evidence type="ECO:0000256" key="3">
    <source>
        <dbReference type="ARBA" id="ARBA00022989"/>
    </source>
</evidence>
<dbReference type="PRINTS" id="PR00259">
    <property type="entry name" value="TMFOUR"/>
</dbReference>
<feature type="transmembrane region" description="Helical" evidence="5">
    <location>
        <begin position="72"/>
        <end position="93"/>
    </location>
</feature>
<proteinExistence type="predicted"/>
<evidence type="ECO:0000256" key="2">
    <source>
        <dbReference type="ARBA" id="ARBA00022692"/>
    </source>
</evidence>
<dbReference type="Proteomes" id="UP000807716">
    <property type="component" value="Unassembled WGS sequence"/>
</dbReference>
<keyword evidence="7" id="KW-1185">Reference proteome</keyword>
<evidence type="ECO:0000256" key="4">
    <source>
        <dbReference type="ARBA" id="ARBA00023136"/>
    </source>
</evidence>
<dbReference type="EMBL" id="JAAAJB010000186">
    <property type="protein sequence ID" value="KAG0262488.1"/>
    <property type="molecule type" value="Genomic_DNA"/>
</dbReference>
<gene>
    <name evidence="6" type="ORF">DFQ27_002317</name>
</gene>
<feature type="transmembrane region" description="Helical" evidence="5">
    <location>
        <begin position="166"/>
        <end position="188"/>
    </location>
</feature>
<evidence type="ECO:0000313" key="7">
    <source>
        <dbReference type="Proteomes" id="UP000807716"/>
    </source>
</evidence>
<dbReference type="GO" id="GO:0016020">
    <property type="term" value="C:membrane"/>
    <property type="evidence" value="ECO:0007669"/>
    <property type="project" value="UniProtKB-SubCell"/>
</dbReference>
<keyword evidence="2 5" id="KW-0812">Transmembrane</keyword>
<sequence>MLDFSLSGQVPASALLFQVLRPQSRQVLTMHHGITLIPTLSVGVDLMGIGVVVVSIVGLCGVAKGCRRLMNVYFVFVLCFITIQVIFAVSSFFSGTSWVQDALEKSWDKAYNTDKTLVRDLQNEFNCQGFHTTDDRSTPLPPGSEGSLPPCRDILSVRFGKHLQRLGSLILCIRLIQLAGVFLLSILFKHLTATDDGAEQIKHEDSFFFRDEKKIEDEAARIPLLDAEEKGGEDDLDIPPQYALYDKSWKDNDDDSESDDGELQLRRYSYQDLPCYEEDNRETHIYVG</sequence>
<dbReference type="InterPro" id="IPR018499">
    <property type="entry name" value="Tetraspanin/Peripherin"/>
</dbReference>
<comment type="subcellular location">
    <subcellularLocation>
        <location evidence="1">Membrane</location>
        <topology evidence="1">Multi-pass membrane protein</topology>
    </subcellularLocation>
</comment>
<name>A0A9P6Q9W3_9FUNG</name>
<comment type="caution">
    <text evidence="6">The sequence shown here is derived from an EMBL/GenBank/DDBJ whole genome shotgun (WGS) entry which is preliminary data.</text>
</comment>